<evidence type="ECO:0000256" key="2">
    <source>
        <dbReference type="ARBA" id="ARBA00022695"/>
    </source>
</evidence>
<reference evidence="7" key="1">
    <citation type="journal article" date="2015" name="Nat. Genet.">
        <title>The genome and transcriptome of the zoonotic hookworm Ancylostoma ceylanicum identify infection-specific gene families.</title>
        <authorList>
            <person name="Schwarz E.M."/>
            <person name="Hu Y."/>
            <person name="Antoshechkin I."/>
            <person name="Miller M.M."/>
            <person name="Sternberg P.W."/>
            <person name="Aroian R.V."/>
        </authorList>
    </citation>
    <scope>NUCLEOTIDE SEQUENCE</scope>
    <source>
        <strain evidence="7">HY135</strain>
    </source>
</reference>
<evidence type="ECO:0000313" key="6">
    <source>
        <dbReference type="EMBL" id="EYC10858.1"/>
    </source>
</evidence>
<dbReference type="SUPFAM" id="SSF50630">
    <property type="entry name" value="Acid proteases"/>
    <property type="match status" value="1"/>
</dbReference>
<dbReference type="Gene3D" id="2.40.70.10">
    <property type="entry name" value="Acid Proteases"/>
    <property type="match status" value="1"/>
</dbReference>
<organism evidence="6 7">
    <name type="scientific">Ancylostoma ceylanicum</name>
    <dbReference type="NCBI Taxonomy" id="53326"/>
    <lineage>
        <taxon>Eukaryota</taxon>
        <taxon>Metazoa</taxon>
        <taxon>Ecdysozoa</taxon>
        <taxon>Nematoda</taxon>
        <taxon>Chromadorea</taxon>
        <taxon>Rhabditida</taxon>
        <taxon>Rhabditina</taxon>
        <taxon>Rhabditomorpha</taxon>
        <taxon>Strongyloidea</taxon>
        <taxon>Ancylostomatidae</taxon>
        <taxon>Ancylostomatinae</taxon>
        <taxon>Ancylostoma</taxon>
    </lineage>
</organism>
<keyword evidence="4" id="KW-0378">Hydrolase</keyword>
<evidence type="ECO:0008006" key="8">
    <source>
        <dbReference type="Google" id="ProtNLM"/>
    </source>
</evidence>
<keyword evidence="2" id="KW-0548">Nucleotidyltransferase</keyword>
<comment type="caution">
    <text evidence="6">The sequence shown here is derived from an EMBL/GenBank/DDBJ whole genome shotgun (WGS) entry which is preliminary data.</text>
</comment>
<keyword evidence="3" id="KW-0540">Nuclease</keyword>
<feature type="region of interest" description="Disordered" evidence="5">
    <location>
        <begin position="46"/>
        <end position="106"/>
    </location>
</feature>
<evidence type="ECO:0000256" key="1">
    <source>
        <dbReference type="ARBA" id="ARBA00022679"/>
    </source>
</evidence>
<accession>A0A016U8B2</accession>
<sequence length="273" mass="31878">MRLRLLNRINRSSEGDPPTVDDFTNDCVTFVTLRSDHCTMKTKEINAAHQKKTERKKKSYFAREQRHRSRSNVRHRHSSRRSQQSESPPREPRRKPHERNHRCKKVAMSVQDSRTYLEVHINGRRTRLQLDTGAEITMISKKTWNDIGRPPTEACFMPVKTADGSLMEIIGRFETDFTFFSDRHHRPTNGRGYCYVTQSTDLLGLEWCIQMPDYREFKDQYHRRMAATALDKIRDETVTSLKARFAEGFSPGLGRCTKTKAKLVLELDATPVY</sequence>
<dbReference type="Proteomes" id="UP000024635">
    <property type="component" value="Unassembled WGS sequence"/>
</dbReference>
<dbReference type="InterPro" id="IPR021109">
    <property type="entry name" value="Peptidase_aspartic_dom_sf"/>
</dbReference>
<feature type="compositionally biased region" description="Basic residues" evidence="5">
    <location>
        <begin position="49"/>
        <end position="80"/>
    </location>
</feature>
<protein>
    <recommendedName>
        <fullName evidence="8">Peptidase A2 domain-containing protein</fullName>
    </recommendedName>
</protein>
<gene>
    <name evidence="6" type="primary">Acey_s0053.g2332</name>
    <name evidence="6" type="ORF">Y032_0053g2332</name>
</gene>
<evidence type="ECO:0000313" key="7">
    <source>
        <dbReference type="Proteomes" id="UP000024635"/>
    </source>
</evidence>
<dbReference type="AlphaFoldDB" id="A0A016U8B2"/>
<evidence type="ECO:0000256" key="4">
    <source>
        <dbReference type="ARBA" id="ARBA00022759"/>
    </source>
</evidence>
<name>A0A016U8B2_9BILA</name>
<keyword evidence="1" id="KW-0808">Transferase</keyword>
<evidence type="ECO:0000256" key="5">
    <source>
        <dbReference type="SAM" id="MobiDB-lite"/>
    </source>
</evidence>
<proteinExistence type="predicted"/>
<dbReference type="OrthoDB" id="5875875at2759"/>
<dbReference type="EMBL" id="JARK01001389">
    <property type="protein sequence ID" value="EYC10858.1"/>
    <property type="molecule type" value="Genomic_DNA"/>
</dbReference>
<dbReference type="Pfam" id="PF13975">
    <property type="entry name" value="gag-asp_proteas"/>
    <property type="match status" value="1"/>
</dbReference>
<dbReference type="GO" id="GO:0004519">
    <property type="term" value="F:endonuclease activity"/>
    <property type="evidence" value="ECO:0007669"/>
    <property type="project" value="UniProtKB-KW"/>
</dbReference>
<dbReference type="InterPro" id="IPR050951">
    <property type="entry name" value="Retrovirus_Pol_polyprotein"/>
</dbReference>
<evidence type="ECO:0000256" key="3">
    <source>
        <dbReference type="ARBA" id="ARBA00022722"/>
    </source>
</evidence>
<dbReference type="PANTHER" id="PTHR37984">
    <property type="entry name" value="PROTEIN CBG26694"/>
    <property type="match status" value="1"/>
</dbReference>
<feature type="compositionally biased region" description="Basic residues" evidence="5">
    <location>
        <begin position="92"/>
        <end position="105"/>
    </location>
</feature>
<dbReference type="PANTHER" id="PTHR37984:SF5">
    <property type="entry name" value="PROTEIN NYNRIN-LIKE"/>
    <property type="match status" value="1"/>
</dbReference>
<dbReference type="GO" id="GO:0016779">
    <property type="term" value="F:nucleotidyltransferase activity"/>
    <property type="evidence" value="ECO:0007669"/>
    <property type="project" value="UniProtKB-KW"/>
</dbReference>
<keyword evidence="4" id="KW-0255">Endonuclease</keyword>
<keyword evidence="7" id="KW-1185">Reference proteome</keyword>